<feature type="compositionally biased region" description="Low complexity" evidence="1">
    <location>
        <begin position="248"/>
        <end position="262"/>
    </location>
</feature>
<feature type="compositionally biased region" description="Low complexity" evidence="1">
    <location>
        <begin position="34"/>
        <end position="52"/>
    </location>
</feature>
<feature type="transmembrane region" description="Helical" evidence="2">
    <location>
        <begin position="669"/>
        <end position="691"/>
    </location>
</feature>
<dbReference type="Proteomes" id="UP000324022">
    <property type="component" value="Unassembled WGS sequence"/>
</dbReference>
<evidence type="ECO:0000313" key="3">
    <source>
        <dbReference type="EMBL" id="SPO28703.1"/>
    </source>
</evidence>
<feature type="region of interest" description="Disordered" evidence="1">
    <location>
        <begin position="248"/>
        <end position="267"/>
    </location>
</feature>
<keyword evidence="2" id="KW-0812">Transmembrane</keyword>
<dbReference type="EMBL" id="OOIN01000024">
    <property type="protein sequence ID" value="SPO28703.1"/>
    <property type="molecule type" value="Genomic_DNA"/>
</dbReference>
<evidence type="ECO:0000313" key="4">
    <source>
        <dbReference type="Proteomes" id="UP000324022"/>
    </source>
</evidence>
<proteinExistence type="predicted"/>
<protein>
    <submittedName>
        <fullName evidence="3">Uncharacterized protein</fullName>
    </submittedName>
</protein>
<dbReference type="OrthoDB" id="2555377at2759"/>
<feature type="region of interest" description="Disordered" evidence="1">
    <location>
        <begin position="596"/>
        <end position="615"/>
    </location>
</feature>
<dbReference type="AlphaFoldDB" id="A0A5C3EDM2"/>
<gene>
    <name evidence="3" type="ORF">UTRI_04581</name>
</gene>
<sequence>MVLHSNTDASSFKLQPAPRPKFKKRPQNPLPFHAPASPKASLSALNPETTRVSTERSSSDSCSPRACLESDEDVLTPKASMTKLPSRTEKDSLDGSMISQRGSRASTKSLTSAASIRSSNSVTRLLAAMSLSTSPRRSITVVPSEPPSATLTVMLTNKSPTPSSPLFPRRTLMRSLSSTCLNKSPTSPVLRSPSAALRKRMGWRGALATRMHHETAILMSPGSPLTPRRAEALHTPTQASIASVLDSTTTTTNNNNNNNNNNLPPYEEEDQIEPLSATLRALGAKRRTERFASTCIPVQSPILESPEAFDTLHQIKSPSSEAETTANQEQFELVTAERKIFHLPTWVRFEANHHARSHIAEENRKAAAEFSQLQIASLKAKSTAQQLERKPVVMKGEAWPKTSHLGDVAPDSPNGELFSGFDIVTPPSVCQQAEEGEYVVSVVRRPTMATLRESDGRKKNNNGARVLDAILSALPPFRPSYRIKGSTATVSSPVKKSDDDKERRDGWGGVLTRSSWFPNHAKGPLVSPSSIASKKQSAKSGLKRIVLQPSSLRLGAKYAVDDEWEDVPQASSAHAEIQPRSFLELNDAPRFFNRPPAASTSRRWFPSRNQTTPLPAQKVNPLEIHKFNTLPTKPLKDETISSDLITKSSNTSIENRPHPTIDKMVSNKLRVTVIVITATLIAVIVTNAVLLTHAAQKFPSHSQGANTVVQELPTATGTGTGTGAGTNGTDGVVQKAAQMSQPWF</sequence>
<reference evidence="3 4" key="1">
    <citation type="submission" date="2018-03" db="EMBL/GenBank/DDBJ databases">
        <authorList>
            <person name="Guldener U."/>
        </authorList>
    </citation>
    <scope>NUCLEOTIDE SEQUENCE [LARGE SCALE GENOMIC DNA]</scope>
    <source>
        <strain evidence="3 4">NBRC100155</strain>
    </source>
</reference>
<feature type="compositionally biased region" description="Polar residues" evidence="1">
    <location>
        <begin position="97"/>
        <end position="112"/>
    </location>
</feature>
<feature type="region of interest" description="Disordered" evidence="1">
    <location>
        <begin position="1"/>
        <end position="112"/>
    </location>
</feature>
<feature type="compositionally biased region" description="Polar residues" evidence="1">
    <location>
        <begin position="598"/>
        <end position="614"/>
    </location>
</feature>
<name>A0A5C3EDM2_9BASI</name>
<keyword evidence="2" id="KW-0472">Membrane</keyword>
<keyword evidence="2" id="KW-1133">Transmembrane helix</keyword>
<feature type="compositionally biased region" description="Polar residues" evidence="1">
    <location>
        <begin position="1"/>
        <end position="13"/>
    </location>
</feature>
<feature type="compositionally biased region" description="Basic and acidic residues" evidence="1">
    <location>
        <begin position="495"/>
        <end position="506"/>
    </location>
</feature>
<evidence type="ECO:0000256" key="1">
    <source>
        <dbReference type="SAM" id="MobiDB-lite"/>
    </source>
</evidence>
<organism evidence="3 4">
    <name type="scientific">Ustilago trichophora</name>
    <dbReference type="NCBI Taxonomy" id="86804"/>
    <lineage>
        <taxon>Eukaryota</taxon>
        <taxon>Fungi</taxon>
        <taxon>Dikarya</taxon>
        <taxon>Basidiomycota</taxon>
        <taxon>Ustilaginomycotina</taxon>
        <taxon>Ustilaginomycetes</taxon>
        <taxon>Ustilaginales</taxon>
        <taxon>Ustilaginaceae</taxon>
        <taxon>Ustilago</taxon>
    </lineage>
</organism>
<keyword evidence="4" id="KW-1185">Reference proteome</keyword>
<feature type="region of interest" description="Disordered" evidence="1">
    <location>
        <begin position="485"/>
        <end position="506"/>
    </location>
</feature>
<evidence type="ECO:0000256" key="2">
    <source>
        <dbReference type="SAM" id="Phobius"/>
    </source>
</evidence>
<accession>A0A5C3EDM2</accession>